<feature type="transmembrane region" description="Helical" evidence="1">
    <location>
        <begin position="307"/>
        <end position="325"/>
    </location>
</feature>
<reference evidence="2" key="1">
    <citation type="submission" date="2021-01" db="EMBL/GenBank/DDBJ databases">
        <authorList>
            <person name="Corre E."/>
            <person name="Pelletier E."/>
            <person name="Niang G."/>
            <person name="Scheremetjew M."/>
            <person name="Finn R."/>
            <person name="Kale V."/>
            <person name="Holt S."/>
            <person name="Cochrane G."/>
            <person name="Meng A."/>
            <person name="Brown T."/>
            <person name="Cohen L."/>
        </authorList>
    </citation>
    <scope>NUCLEOTIDE SEQUENCE</scope>
    <source>
        <strain evidence="2">UTEX LB 985</strain>
    </source>
</reference>
<dbReference type="EMBL" id="HBGU01017541">
    <property type="protein sequence ID" value="CAD9428021.1"/>
    <property type="molecule type" value="Transcribed_RNA"/>
</dbReference>
<accession>A0A7S2CKL5</accession>
<feature type="transmembrane region" description="Helical" evidence="1">
    <location>
        <begin position="136"/>
        <end position="158"/>
    </location>
</feature>
<sequence>MDHRMINRSYDWYVRLPLVLLCFAFPNRRLLAVAHAINAISWFDHMPAVWDYMCWCAIMEVTFVAAACVSSSMAETARKFLPAMRAQLVVLYFSAAFWKLTTSWFDGHYSCSTVLTSELLAGLELLFPPLSAIGDVMLYGAPALVAGIEFAVPALLLFQPRHGVLLALIFHQTINLMPATYAGGFSIAMCARLIIFLPAAAADAQDTLMRGVSFAPRALAATALVGVTTAVMLTIHSGMDSHAAIYLILAHFYFLSLAAPWGDLLDGVKAGAYGELRLPEMPFGIAKMVLFVLLVVFRPLGDMPSAILGFALLLLWGPHNLLTFVREHAFDVTGGAVVSGFGYGFVAPILGLMMMASSTMYGNVQNFGQSNHLLVTTGLLQNTLSQPEVAASAPAWLVDLFGGGFVRVDHTTSKAFRKLAVKGAEMTEKLPLRAREILSSYNASGRYFEFYAARNYFERPEDLDKTALNAIKADYEEARNAADDPPYVILAYELRRVLHLARIAGEDFSLQYTPMPPELTTPSQWKAYRGDAVVLRERGTRQHKPADHNEHPIISSEVSEVISCRVGNARECTSTELALQPPPNWWLMKFLHPYPIPLLDGSGDGIHCST</sequence>
<evidence type="ECO:0000313" key="2">
    <source>
        <dbReference type="EMBL" id="CAD9428021.1"/>
    </source>
</evidence>
<feature type="transmembrane region" description="Helical" evidence="1">
    <location>
        <begin position="243"/>
        <end position="261"/>
    </location>
</feature>
<feature type="transmembrane region" description="Helical" evidence="1">
    <location>
        <begin position="337"/>
        <end position="356"/>
    </location>
</feature>
<evidence type="ECO:0000256" key="1">
    <source>
        <dbReference type="SAM" id="Phobius"/>
    </source>
</evidence>
<dbReference type="AlphaFoldDB" id="A0A7S2CKL5"/>
<protein>
    <recommendedName>
        <fullName evidence="3">HTTM domain-containing protein</fullName>
    </recommendedName>
</protein>
<keyword evidence="1" id="KW-0472">Membrane</keyword>
<feature type="transmembrane region" description="Helical" evidence="1">
    <location>
        <begin position="214"/>
        <end position="236"/>
    </location>
</feature>
<gene>
    <name evidence="2" type="ORF">CBRE1094_LOCUS9500</name>
</gene>
<name>A0A7S2CKL5_9EUKA</name>
<feature type="transmembrane region" description="Helical" evidence="1">
    <location>
        <begin position="52"/>
        <end position="74"/>
    </location>
</feature>
<organism evidence="2">
    <name type="scientific">Haptolina brevifila</name>
    <dbReference type="NCBI Taxonomy" id="156173"/>
    <lineage>
        <taxon>Eukaryota</taxon>
        <taxon>Haptista</taxon>
        <taxon>Haptophyta</taxon>
        <taxon>Prymnesiophyceae</taxon>
        <taxon>Prymnesiales</taxon>
        <taxon>Prymnesiaceae</taxon>
        <taxon>Haptolina</taxon>
    </lineage>
</organism>
<keyword evidence="1" id="KW-0812">Transmembrane</keyword>
<feature type="transmembrane region" description="Helical" evidence="1">
    <location>
        <begin position="179"/>
        <end position="202"/>
    </location>
</feature>
<evidence type="ECO:0008006" key="3">
    <source>
        <dbReference type="Google" id="ProtNLM"/>
    </source>
</evidence>
<feature type="transmembrane region" description="Helical" evidence="1">
    <location>
        <begin position="86"/>
        <end position="105"/>
    </location>
</feature>
<proteinExistence type="predicted"/>
<keyword evidence="1" id="KW-1133">Transmembrane helix</keyword>